<reference evidence="1 2" key="1">
    <citation type="journal article" date="2014" name="PLoS Genet.">
        <title>Phylogenetically driven sequencing of extremely halophilic archaea reveals strategies for static and dynamic osmo-response.</title>
        <authorList>
            <person name="Becker E.A."/>
            <person name="Seitzer P.M."/>
            <person name="Tritt A."/>
            <person name="Larsen D."/>
            <person name="Krusor M."/>
            <person name="Yao A.I."/>
            <person name="Wu D."/>
            <person name="Madern D."/>
            <person name="Eisen J.A."/>
            <person name="Darling A.E."/>
            <person name="Facciotti M.T."/>
        </authorList>
    </citation>
    <scope>NUCLEOTIDE SEQUENCE [LARGE SCALE GENOMIC DNA]</scope>
    <source>
        <strain evidence="2">ATCC 49778 / DSM 6131 / JCM 7785 / NBRC 101032 / NCIMB 13157 / TR-1</strain>
    </source>
</reference>
<evidence type="ECO:0000313" key="1">
    <source>
        <dbReference type="EMBL" id="EMA27080.1"/>
    </source>
</evidence>
<organism evidence="1 2">
    <name type="scientific">Haloarcula japonica (strain ATCC 49778 / DSM 6131 / JCM 7785 / NBRC 101032 / NCIMB 13157 / TR-1)</name>
    <dbReference type="NCBI Taxonomy" id="1227453"/>
    <lineage>
        <taxon>Archaea</taxon>
        <taxon>Methanobacteriati</taxon>
        <taxon>Methanobacteriota</taxon>
        <taxon>Stenosarchaea group</taxon>
        <taxon>Halobacteria</taxon>
        <taxon>Halobacteriales</taxon>
        <taxon>Haloarculaceae</taxon>
        <taxon>Haloarcula</taxon>
    </lineage>
</organism>
<dbReference type="AlphaFoldDB" id="M0L527"/>
<keyword evidence="2" id="KW-1185">Reference proteome</keyword>
<gene>
    <name evidence="1" type="ORF">C444_20896</name>
</gene>
<dbReference type="PATRIC" id="fig|1227453.3.peg.4105"/>
<protein>
    <submittedName>
        <fullName evidence="1">Uncharacterized protein</fullName>
    </submittedName>
</protein>
<accession>M0L527</accession>
<comment type="caution">
    <text evidence="1">The sequence shown here is derived from an EMBL/GenBank/DDBJ whole genome shotgun (WGS) entry which is preliminary data.</text>
</comment>
<dbReference type="RefSeq" id="WP_004595008.1">
    <property type="nucleotide sequence ID" value="NZ_AOLY01000046.1"/>
</dbReference>
<evidence type="ECO:0000313" key="2">
    <source>
        <dbReference type="Proteomes" id="UP000011524"/>
    </source>
</evidence>
<dbReference type="Proteomes" id="UP000011524">
    <property type="component" value="Unassembled WGS sequence"/>
</dbReference>
<name>M0L527_HALJT</name>
<proteinExistence type="predicted"/>
<dbReference type="eggNOG" id="arCOG11418">
    <property type="taxonomic scope" value="Archaea"/>
</dbReference>
<dbReference type="EMBL" id="AOLY01000046">
    <property type="protein sequence ID" value="EMA27080.1"/>
    <property type="molecule type" value="Genomic_DNA"/>
</dbReference>
<sequence>MCHCFGSVDELSEQEREELVEKHSVEELRTDHTEDELKKLGVTA</sequence>